<keyword evidence="4 6" id="KW-1133">Transmembrane helix</keyword>
<keyword evidence="5 6" id="KW-0472">Membrane</keyword>
<dbReference type="PROSITE" id="PS01309">
    <property type="entry name" value="UPF0057"/>
    <property type="match status" value="1"/>
</dbReference>
<evidence type="ECO:0000256" key="1">
    <source>
        <dbReference type="ARBA" id="ARBA00004370"/>
    </source>
</evidence>
<dbReference type="AlphaFoldDB" id="A0A419ETF1"/>
<dbReference type="InterPro" id="IPR000612">
    <property type="entry name" value="PMP3"/>
</dbReference>
<name>A0A419ETF1_9BACT</name>
<dbReference type="GO" id="GO:0016020">
    <property type="term" value="C:membrane"/>
    <property type="evidence" value="ECO:0007669"/>
    <property type="project" value="UniProtKB-SubCell"/>
</dbReference>
<evidence type="ECO:0000313" key="7">
    <source>
        <dbReference type="EMBL" id="RJP67097.1"/>
    </source>
</evidence>
<feature type="transmembrane region" description="Helical" evidence="6">
    <location>
        <begin position="28"/>
        <end position="49"/>
    </location>
</feature>
<gene>
    <name evidence="7" type="ORF">C4532_15005</name>
</gene>
<comment type="subcellular location">
    <subcellularLocation>
        <location evidence="1">Membrane</location>
    </subcellularLocation>
</comment>
<evidence type="ECO:0000256" key="3">
    <source>
        <dbReference type="ARBA" id="ARBA00022692"/>
    </source>
</evidence>
<evidence type="ECO:0000256" key="2">
    <source>
        <dbReference type="ARBA" id="ARBA00009530"/>
    </source>
</evidence>
<reference evidence="7 8" key="1">
    <citation type="journal article" date="2017" name="ISME J.">
        <title>Energy and carbon metabolisms in a deep terrestrial subsurface fluid microbial community.</title>
        <authorList>
            <person name="Momper L."/>
            <person name="Jungbluth S.P."/>
            <person name="Lee M.D."/>
            <person name="Amend J.P."/>
        </authorList>
    </citation>
    <scope>NUCLEOTIDE SEQUENCE [LARGE SCALE GENOMIC DNA]</scope>
    <source>
        <strain evidence="7">SURF_17</strain>
    </source>
</reference>
<dbReference type="PANTHER" id="PTHR21659">
    <property type="entry name" value="HYDROPHOBIC PROTEIN RCI2 LOW TEMPERATURE AND SALT RESPONSIVE PROTEIN LTI6 -RELATED"/>
    <property type="match status" value="1"/>
</dbReference>
<sequence length="52" mass="5793">MSVLHIVLAIFIPPVAVLLKVGLGMHFWLNIVLTLLGYLPGMVHALWVVMKK</sequence>
<dbReference type="Proteomes" id="UP000285961">
    <property type="component" value="Unassembled WGS sequence"/>
</dbReference>
<proteinExistence type="inferred from homology"/>
<dbReference type="PANTHER" id="PTHR21659:SF42">
    <property type="entry name" value="UPF0057 MEMBRANE PROTEIN ZK632.10-RELATED"/>
    <property type="match status" value="1"/>
</dbReference>
<dbReference type="EMBL" id="QZKI01000108">
    <property type="protein sequence ID" value="RJP67097.1"/>
    <property type="molecule type" value="Genomic_DNA"/>
</dbReference>
<accession>A0A419ETF1</accession>
<comment type="similarity">
    <text evidence="2">Belongs to the UPF0057 (PMP3) family.</text>
</comment>
<protein>
    <submittedName>
        <fullName evidence="7">YqaE/Pmp3 family membrane protein</fullName>
    </submittedName>
</protein>
<keyword evidence="3 6" id="KW-0812">Transmembrane</keyword>
<evidence type="ECO:0000256" key="5">
    <source>
        <dbReference type="ARBA" id="ARBA00023136"/>
    </source>
</evidence>
<organism evidence="7 8">
    <name type="scientific">Candidatus Abyssobacteria bacterium SURF_17</name>
    <dbReference type="NCBI Taxonomy" id="2093361"/>
    <lineage>
        <taxon>Bacteria</taxon>
        <taxon>Pseudomonadati</taxon>
        <taxon>Candidatus Hydrogenedentota</taxon>
        <taxon>Candidatus Abyssobacteria</taxon>
    </lineage>
</organism>
<dbReference type="Pfam" id="PF01679">
    <property type="entry name" value="Pmp3"/>
    <property type="match status" value="1"/>
</dbReference>
<evidence type="ECO:0000256" key="6">
    <source>
        <dbReference type="SAM" id="Phobius"/>
    </source>
</evidence>
<evidence type="ECO:0000256" key="4">
    <source>
        <dbReference type="ARBA" id="ARBA00022989"/>
    </source>
</evidence>
<comment type="caution">
    <text evidence="7">The sequence shown here is derived from an EMBL/GenBank/DDBJ whole genome shotgun (WGS) entry which is preliminary data.</text>
</comment>
<evidence type="ECO:0000313" key="8">
    <source>
        <dbReference type="Proteomes" id="UP000285961"/>
    </source>
</evidence>